<feature type="region of interest" description="Disordered" evidence="4">
    <location>
        <begin position="820"/>
        <end position="841"/>
    </location>
</feature>
<feature type="domain" description="MI" evidence="5">
    <location>
        <begin position="728"/>
        <end position="883"/>
    </location>
</feature>
<evidence type="ECO:0000313" key="6">
    <source>
        <dbReference type="EMBL" id="PWN37286.1"/>
    </source>
</evidence>
<accession>A0A316VIC0</accession>
<dbReference type="PROSITE" id="PS51366">
    <property type="entry name" value="MI"/>
    <property type="match status" value="1"/>
</dbReference>
<evidence type="ECO:0000256" key="1">
    <source>
        <dbReference type="ARBA" id="ARBA00004604"/>
    </source>
</evidence>
<dbReference type="PANTHER" id="PTHR18034">
    <property type="entry name" value="CELL CYCLE CONTROL PROTEIN CWF22-RELATED"/>
    <property type="match status" value="1"/>
</dbReference>
<feature type="compositionally biased region" description="Polar residues" evidence="4">
    <location>
        <begin position="123"/>
        <end position="149"/>
    </location>
</feature>
<dbReference type="OrthoDB" id="361797at2759"/>
<dbReference type="FunCoup" id="A0A316VIC0">
    <property type="interactions" value="547"/>
</dbReference>
<evidence type="ECO:0000256" key="3">
    <source>
        <dbReference type="ARBA" id="ARBA00023242"/>
    </source>
</evidence>
<dbReference type="GeneID" id="37022044"/>
<feature type="compositionally biased region" description="Acidic residues" evidence="4">
    <location>
        <begin position="283"/>
        <end position="341"/>
    </location>
</feature>
<dbReference type="STRING" id="1280837.A0A316VIC0"/>
<dbReference type="InterPro" id="IPR003891">
    <property type="entry name" value="Initiation_fac_eIF4g_MI"/>
</dbReference>
<dbReference type="SMART" id="SM00543">
    <property type="entry name" value="MIF4G"/>
    <property type="match status" value="1"/>
</dbReference>
<evidence type="ECO:0000256" key="2">
    <source>
        <dbReference type="ARBA" id="ARBA00006856"/>
    </source>
</evidence>
<dbReference type="InParanoid" id="A0A316VIC0"/>
<feature type="region of interest" description="Disordered" evidence="4">
    <location>
        <begin position="1"/>
        <end position="377"/>
    </location>
</feature>
<feature type="compositionally biased region" description="Acidic residues" evidence="4">
    <location>
        <begin position="827"/>
        <end position="841"/>
    </location>
</feature>
<proteinExistence type="inferred from homology"/>
<dbReference type="PANTHER" id="PTHR18034:SF4">
    <property type="entry name" value="NUCLEOLAR MIF4G DOMAIN-CONTAINING PROTEIN 1"/>
    <property type="match status" value="1"/>
</dbReference>
<reference evidence="6 7" key="1">
    <citation type="journal article" date="2018" name="Mol. Biol. Evol.">
        <title>Broad Genomic Sampling Reveals a Smut Pathogenic Ancestry of the Fungal Clade Ustilaginomycotina.</title>
        <authorList>
            <person name="Kijpornyongpan T."/>
            <person name="Mondo S.J."/>
            <person name="Barry K."/>
            <person name="Sandor L."/>
            <person name="Lee J."/>
            <person name="Lipzen A."/>
            <person name="Pangilinan J."/>
            <person name="LaButti K."/>
            <person name="Hainaut M."/>
            <person name="Henrissat B."/>
            <person name="Grigoriev I.V."/>
            <person name="Spatafora J.W."/>
            <person name="Aime M.C."/>
        </authorList>
    </citation>
    <scope>NUCLEOTIDE SEQUENCE [LARGE SCALE GENOMIC DNA]</scope>
    <source>
        <strain evidence="6 7">MCA 3882</strain>
    </source>
</reference>
<sequence length="965" mass="107617">MSFNNRARKAPLSQQKQRSTVSLPSSLKTELGLEASGTSDDAPGPRNASGIQDDEERRKARRDRANFFAQQRSTSNNQKTNNKRGNGVIGRKDARKALRQEKKSARSQHQVKPKQPINDTKKITATTTKPVINGSKSTSENKITPSSISKGKRKADDDFDRVASTSDRAPKSQKKHVKEDTATPLQRLLKKQSGNTSEDELPAKGSTKNVKKKNRGTSLTQLEQQEDDEIAWLEANLGLRKSDGKKKKKSSTKGVEEDEMFGDDLDDFIDDLDRFYPGMYDDNGSEGSDEEDESDWGSEGEMSDAMEDDEDEESLVGSGEESEEEDSKLDDLDDSEDEDVEENTKEEPAVPSTENAPSAQSTTQEAAAVPTPGKYIPPALRRKMEQSQSQTISAEEQKLQRAIKGLLNRFGENNLEIIIGEIEELYRQSSRAQVTNYLTKLVLETIALNDNIGDTLVVLYAALITSLHRIVGVEFGAHFVQEMVDLLLKQYGTANASESSDTTETSAGRQARNLIALMSSLYNLNVIACPLMYDVIRLLLGVEKDKKQTQSRMTELDVDLLLKVVKLCGAQLRHDDPTSLKSIISIAQEQQQKQAQNGQSVSMRAKFMLESMSDLRNNRSRATTASVGAEALTKMRKFLGNLGKKHTIRTHEPLRVGLEDLRNVDKRGKWWLVGAAWAGYDFTSKEGLDKSTLKDANKPKKGRSDLDSLEAKEDNIVQLARQHGMNTAIRQQIFVTLLSSQDYLDAVHRLLTMTHKKATQRREIVRVLLHCLAREPNFNPYYVVVGSRLANEDERGTRITMQYCLWDFMRKLGEKNVGGQSILSRQEEEDESDLEEDEDESALAFGGEKGMATEQGMANVARTYGWWMAKGSLTLEALRAVDFTTIRKGVPFVQLLIIHILLSISSTSPVHTLMASKGPSSQSETSKNQKAVETLFVQGTRANQRLAQGLLIFMEQHLTSKKLSK</sequence>
<dbReference type="Proteomes" id="UP000245771">
    <property type="component" value="Unassembled WGS sequence"/>
</dbReference>
<feature type="compositionally biased region" description="Basic and acidic residues" evidence="4">
    <location>
        <begin position="90"/>
        <end position="104"/>
    </location>
</feature>
<evidence type="ECO:0000256" key="4">
    <source>
        <dbReference type="SAM" id="MobiDB-lite"/>
    </source>
</evidence>
<name>A0A316VIC0_9BASI</name>
<dbReference type="EMBL" id="KZ819602">
    <property type="protein sequence ID" value="PWN37286.1"/>
    <property type="molecule type" value="Genomic_DNA"/>
</dbReference>
<dbReference type="RefSeq" id="XP_025357588.1">
    <property type="nucleotide sequence ID" value="XM_025500263.1"/>
</dbReference>
<dbReference type="Pfam" id="PF02847">
    <property type="entry name" value="MA3"/>
    <property type="match status" value="1"/>
</dbReference>
<feature type="compositionally biased region" description="Polar residues" evidence="4">
    <location>
        <begin position="352"/>
        <end position="365"/>
    </location>
</feature>
<dbReference type="InterPro" id="IPR016024">
    <property type="entry name" value="ARM-type_fold"/>
</dbReference>
<dbReference type="Pfam" id="PF02854">
    <property type="entry name" value="MIF4G"/>
    <property type="match status" value="1"/>
</dbReference>
<comment type="subcellular location">
    <subcellularLocation>
        <location evidence="1">Nucleus</location>
        <location evidence="1">Nucleolus</location>
    </subcellularLocation>
</comment>
<dbReference type="InterPro" id="IPR003890">
    <property type="entry name" value="MIF4G-like_typ-3"/>
</dbReference>
<feature type="compositionally biased region" description="Acidic residues" evidence="4">
    <location>
        <begin position="256"/>
        <end position="270"/>
    </location>
</feature>
<protein>
    <recommendedName>
        <fullName evidence="5">MI domain-containing protein</fullName>
    </recommendedName>
</protein>
<organism evidence="6 7">
    <name type="scientific">Meira miltonrushii</name>
    <dbReference type="NCBI Taxonomy" id="1280837"/>
    <lineage>
        <taxon>Eukaryota</taxon>
        <taxon>Fungi</taxon>
        <taxon>Dikarya</taxon>
        <taxon>Basidiomycota</taxon>
        <taxon>Ustilaginomycotina</taxon>
        <taxon>Exobasidiomycetes</taxon>
        <taxon>Exobasidiales</taxon>
        <taxon>Brachybasidiaceae</taxon>
        <taxon>Meira</taxon>
    </lineage>
</organism>
<dbReference type="InterPro" id="IPR050781">
    <property type="entry name" value="CWC22_splicing_factor"/>
</dbReference>
<dbReference type="GO" id="GO:0042274">
    <property type="term" value="P:ribosomal small subunit biogenesis"/>
    <property type="evidence" value="ECO:0007669"/>
    <property type="project" value="TreeGrafter"/>
</dbReference>
<gene>
    <name evidence="6" type="ORF">FA14DRAFT_170159</name>
</gene>
<dbReference type="GO" id="GO:0003723">
    <property type="term" value="F:RNA binding"/>
    <property type="evidence" value="ECO:0007669"/>
    <property type="project" value="InterPro"/>
</dbReference>
<keyword evidence="3" id="KW-0539">Nucleus</keyword>
<evidence type="ECO:0000259" key="5">
    <source>
        <dbReference type="PROSITE" id="PS51366"/>
    </source>
</evidence>
<dbReference type="SUPFAM" id="SSF48371">
    <property type="entry name" value="ARM repeat"/>
    <property type="match status" value="1"/>
</dbReference>
<feature type="compositionally biased region" description="Polar residues" evidence="4">
    <location>
        <begin position="68"/>
        <end position="84"/>
    </location>
</feature>
<dbReference type="GO" id="GO:0005730">
    <property type="term" value="C:nucleolus"/>
    <property type="evidence" value="ECO:0007669"/>
    <property type="project" value="UniProtKB-SubCell"/>
</dbReference>
<keyword evidence="7" id="KW-1185">Reference proteome</keyword>
<feature type="compositionally biased region" description="Polar residues" evidence="4">
    <location>
        <begin position="12"/>
        <end position="28"/>
    </location>
</feature>
<comment type="similarity">
    <text evidence="2">Belongs to the CWC22 family.</text>
</comment>
<dbReference type="AlphaFoldDB" id="A0A316VIC0"/>
<dbReference type="Gene3D" id="1.25.40.180">
    <property type="match status" value="1"/>
</dbReference>
<evidence type="ECO:0000313" key="7">
    <source>
        <dbReference type="Proteomes" id="UP000245771"/>
    </source>
</evidence>